<sequence length="240" mass="26831">MENVTIFLAFAGGLLAFISPCCLPLYPSFISYITGISINELKDNKGNSFKKKTLIHSLFFSAGFSLVYYILGFSLSAVGNLFTANQTLIQMLGGIFLVLMGLFMMGIIKPEFMFSEKRFNYPKRSATYLNSFIVGFIFSAGWTPCIGPIFGSIITYGSLVNPAQTMAVVTAYSLGFCIPFILMAFFIGKTKFILKYSEMLMKLGGAIIVILGVMIYFDKMFYLNIWTSEIQFFLESLLNQ</sequence>
<dbReference type="Proteomes" id="UP000297776">
    <property type="component" value="Unassembled WGS sequence"/>
</dbReference>
<dbReference type="InterPro" id="IPR003834">
    <property type="entry name" value="Cyt_c_assmbl_TM_dom"/>
</dbReference>
<dbReference type="InterPro" id="IPR051790">
    <property type="entry name" value="Cytochrome_c-biogenesis_DsbD"/>
</dbReference>
<evidence type="ECO:0000256" key="4">
    <source>
        <dbReference type="ARBA" id="ARBA00022989"/>
    </source>
</evidence>
<evidence type="ECO:0000256" key="5">
    <source>
        <dbReference type="ARBA" id="ARBA00023136"/>
    </source>
</evidence>
<dbReference type="Pfam" id="PF02683">
    <property type="entry name" value="DsbD_TM"/>
    <property type="match status" value="1"/>
</dbReference>
<dbReference type="OrthoDB" id="9803065at2"/>
<dbReference type="GO" id="GO:0017004">
    <property type="term" value="P:cytochrome complex assembly"/>
    <property type="evidence" value="ECO:0007669"/>
    <property type="project" value="InterPro"/>
</dbReference>
<evidence type="ECO:0000256" key="1">
    <source>
        <dbReference type="ARBA" id="ARBA00004141"/>
    </source>
</evidence>
<feature type="transmembrane region" description="Helical" evidence="6">
    <location>
        <begin position="54"/>
        <end position="75"/>
    </location>
</feature>
<evidence type="ECO:0000259" key="7">
    <source>
        <dbReference type="Pfam" id="PF02683"/>
    </source>
</evidence>
<dbReference type="PANTHER" id="PTHR31272:SF4">
    <property type="entry name" value="CYTOCHROME C-TYPE BIOGENESIS PROTEIN HI_1454-RELATED"/>
    <property type="match status" value="1"/>
</dbReference>
<feature type="transmembrane region" description="Helical" evidence="6">
    <location>
        <begin position="6"/>
        <end position="33"/>
    </location>
</feature>
<accession>A0A4Y8LDZ0</accession>
<feature type="transmembrane region" description="Helical" evidence="6">
    <location>
        <begin position="199"/>
        <end position="217"/>
    </location>
</feature>
<comment type="caution">
    <text evidence="8">The sequence shown here is derived from an EMBL/GenBank/DDBJ whole genome shotgun (WGS) entry which is preliminary data.</text>
</comment>
<dbReference type="GO" id="GO:0016020">
    <property type="term" value="C:membrane"/>
    <property type="evidence" value="ECO:0007669"/>
    <property type="project" value="UniProtKB-SubCell"/>
</dbReference>
<reference evidence="8 9" key="1">
    <citation type="submission" date="2019-03" db="EMBL/GenBank/DDBJ databases">
        <authorList>
            <person name="Yang Y."/>
        </authorList>
    </citation>
    <scope>NUCLEOTIDE SEQUENCE [LARGE SCALE GENOMIC DNA]</scope>
    <source>
        <strain evidence="8 9">ASL-1</strain>
    </source>
</reference>
<evidence type="ECO:0000256" key="6">
    <source>
        <dbReference type="SAM" id="Phobius"/>
    </source>
</evidence>
<evidence type="ECO:0000256" key="2">
    <source>
        <dbReference type="ARBA" id="ARBA00006143"/>
    </source>
</evidence>
<comment type="subcellular location">
    <subcellularLocation>
        <location evidence="1">Membrane</location>
        <topology evidence="1">Multi-pass membrane protein</topology>
    </subcellularLocation>
</comment>
<evidence type="ECO:0000256" key="3">
    <source>
        <dbReference type="ARBA" id="ARBA00022692"/>
    </source>
</evidence>
<keyword evidence="3 6" id="KW-0812">Transmembrane</keyword>
<keyword evidence="4 6" id="KW-1133">Transmembrane helix</keyword>
<dbReference type="PANTHER" id="PTHR31272">
    <property type="entry name" value="CYTOCHROME C-TYPE BIOGENESIS PROTEIN HI_1454-RELATED"/>
    <property type="match status" value="1"/>
</dbReference>
<name>A0A4Y8LDZ0_9BACL</name>
<keyword evidence="5 6" id="KW-0472">Membrane</keyword>
<feature type="transmembrane region" description="Helical" evidence="6">
    <location>
        <begin position="87"/>
        <end position="108"/>
    </location>
</feature>
<protein>
    <submittedName>
        <fullName evidence="8">Cytochrome c biogenesis protein CcdA</fullName>
    </submittedName>
</protein>
<gene>
    <name evidence="8" type="ORF">E2626_11975</name>
</gene>
<feature type="transmembrane region" description="Helical" evidence="6">
    <location>
        <begin position="129"/>
        <end position="154"/>
    </location>
</feature>
<proteinExistence type="inferred from homology"/>
<keyword evidence="9" id="KW-1185">Reference proteome</keyword>
<dbReference type="RefSeq" id="WP_134382001.1">
    <property type="nucleotide sequence ID" value="NZ_SORX01000006.1"/>
</dbReference>
<evidence type="ECO:0000313" key="8">
    <source>
        <dbReference type="EMBL" id="TFE00682.1"/>
    </source>
</evidence>
<comment type="similarity">
    <text evidence="2">Belongs to the DsbD family.</text>
</comment>
<evidence type="ECO:0000313" key="9">
    <source>
        <dbReference type="Proteomes" id="UP000297776"/>
    </source>
</evidence>
<feature type="transmembrane region" description="Helical" evidence="6">
    <location>
        <begin position="166"/>
        <end position="187"/>
    </location>
</feature>
<feature type="domain" description="Cytochrome C biogenesis protein transmembrane" evidence="7">
    <location>
        <begin position="5"/>
        <end position="189"/>
    </location>
</feature>
<organism evidence="8 9">
    <name type="scientific">Jeotgalibacillus salarius</name>
    <dbReference type="NCBI Taxonomy" id="546023"/>
    <lineage>
        <taxon>Bacteria</taxon>
        <taxon>Bacillati</taxon>
        <taxon>Bacillota</taxon>
        <taxon>Bacilli</taxon>
        <taxon>Bacillales</taxon>
        <taxon>Caryophanaceae</taxon>
        <taxon>Jeotgalibacillus</taxon>
    </lineage>
</organism>
<dbReference type="EMBL" id="SORX01000006">
    <property type="protein sequence ID" value="TFE00682.1"/>
    <property type="molecule type" value="Genomic_DNA"/>
</dbReference>
<dbReference type="AlphaFoldDB" id="A0A4Y8LDZ0"/>